<evidence type="ECO:0000313" key="3">
    <source>
        <dbReference type="Proteomes" id="UP000224080"/>
    </source>
</evidence>
<dbReference type="EMBL" id="PDNC01000033">
    <property type="protein sequence ID" value="PGH05088.1"/>
    <property type="molecule type" value="Genomic_DNA"/>
</dbReference>
<comment type="caution">
    <text evidence="2">The sequence shown here is derived from an EMBL/GenBank/DDBJ whole genome shotgun (WGS) entry which is preliminary data.</text>
</comment>
<feature type="region of interest" description="Disordered" evidence="1">
    <location>
        <begin position="535"/>
        <end position="575"/>
    </location>
</feature>
<gene>
    <name evidence="2" type="ORF">GX51_03186</name>
</gene>
<feature type="compositionally biased region" description="Polar residues" evidence="1">
    <location>
        <begin position="465"/>
        <end position="480"/>
    </location>
</feature>
<dbReference type="STRING" id="2060905.A0A2B7X8V8"/>
<feature type="region of interest" description="Disordered" evidence="1">
    <location>
        <begin position="465"/>
        <end position="488"/>
    </location>
</feature>
<feature type="compositionally biased region" description="Basic and acidic residues" evidence="1">
    <location>
        <begin position="203"/>
        <end position="216"/>
    </location>
</feature>
<dbReference type="AlphaFoldDB" id="A0A2B7X8V8"/>
<name>A0A2B7X8V8_9EURO</name>
<dbReference type="OrthoDB" id="10003116at2759"/>
<feature type="compositionally biased region" description="Low complexity" evidence="1">
    <location>
        <begin position="408"/>
        <end position="419"/>
    </location>
</feature>
<protein>
    <submittedName>
        <fullName evidence="2">Uncharacterized protein</fullName>
    </submittedName>
</protein>
<feature type="region of interest" description="Disordered" evidence="1">
    <location>
        <begin position="381"/>
        <end position="426"/>
    </location>
</feature>
<dbReference type="Proteomes" id="UP000224080">
    <property type="component" value="Unassembled WGS sequence"/>
</dbReference>
<organism evidence="2 3">
    <name type="scientific">Blastomyces parvus</name>
    <dbReference type="NCBI Taxonomy" id="2060905"/>
    <lineage>
        <taxon>Eukaryota</taxon>
        <taxon>Fungi</taxon>
        <taxon>Dikarya</taxon>
        <taxon>Ascomycota</taxon>
        <taxon>Pezizomycotina</taxon>
        <taxon>Eurotiomycetes</taxon>
        <taxon>Eurotiomycetidae</taxon>
        <taxon>Onygenales</taxon>
        <taxon>Ajellomycetaceae</taxon>
        <taxon>Blastomyces</taxon>
    </lineage>
</organism>
<keyword evidence="3" id="KW-1185">Reference proteome</keyword>
<feature type="compositionally biased region" description="Basic residues" evidence="1">
    <location>
        <begin position="540"/>
        <end position="563"/>
    </location>
</feature>
<feature type="compositionally biased region" description="Polar residues" evidence="1">
    <location>
        <begin position="157"/>
        <end position="167"/>
    </location>
</feature>
<feature type="region of interest" description="Disordered" evidence="1">
    <location>
        <begin position="100"/>
        <end position="296"/>
    </location>
</feature>
<evidence type="ECO:0000256" key="1">
    <source>
        <dbReference type="SAM" id="MobiDB-lite"/>
    </source>
</evidence>
<evidence type="ECO:0000313" key="2">
    <source>
        <dbReference type="EMBL" id="PGH05088.1"/>
    </source>
</evidence>
<feature type="compositionally biased region" description="Basic and acidic residues" evidence="1">
    <location>
        <begin position="262"/>
        <end position="273"/>
    </location>
</feature>
<accession>A0A2B7X8V8</accession>
<proteinExistence type="predicted"/>
<sequence length="641" mass="70299">MDASPRHVVEAQSYAPLIELASNPPRYPKNPSKAPLKPLVLYIVRVPGSRDVFLSPLKPPTESSISPALINAALYYIHVATPDDEAVLRAIEAENRLHKPLPDLNRTVPPFGTSAPIQRKPLPGAELKPPSIPRRPVTSDANMPFQPGVENEHHQPRTFQAPGSTPGRSPEPQRRPISAQRPLPPIPSDPNKHVYPNVAPNHTDIRPRTGRLRHDAQPGNPFGGGEHLTTPTAPQGRASWDGGRPSILPEQNLSYGGGHPRLSPERSPRDHQRTPPGFFQQGRRRSVEKTKEPPSPFHLTLIRRDTTNDIQWNVGNITNCTSQSSPEVACDGTITIEILTLGYQKLAAERIAFASKQRPNPTANGGADDSRRFIRHLTLTNPQSHRQGGHGRHHSNASINSLPPLDQTPTTKETPSTKPQRGRHYTFKSPWDGTCTFITGVNGRSLKCKHTIPFTHPSLAGLNLQDLTNTSSSGATTHDPNTPPNPYLNLQKLQSALEASAATAAASASSSSSPDSQQGTTVTAAELRFNLPIFPTPLKNHQHQHTQHEKYHHHHHHHHHHHPYTPSNTHTHPTRAKLRSQVEELAGRLDLSLGRERAGGGAFGKSAKLGKLIIEDEGLKMLDLVVAACMGVWWGVYDNLS</sequence>
<reference evidence="2 3" key="1">
    <citation type="submission" date="2017-10" db="EMBL/GenBank/DDBJ databases">
        <title>Comparative genomics in systemic dimorphic fungi from Ajellomycetaceae.</title>
        <authorList>
            <person name="Munoz J.F."/>
            <person name="Mcewen J.G."/>
            <person name="Clay O.K."/>
            <person name="Cuomo C.A."/>
        </authorList>
    </citation>
    <scope>NUCLEOTIDE SEQUENCE [LARGE SCALE GENOMIC DNA]</scope>
    <source>
        <strain evidence="2 3">UAMH130</strain>
    </source>
</reference>